<sequence>MSPELSQLFARYQKLQADMGWSNADEERLRHVRGPLAQHIPAIIDRFRNGLGLHLNPDDSARFSLRDIDNLVSALENWLREFCDGPYDLSYVERRFQFGAQHVAFGLDEFQTTSGLSRVRIALIRVLQQCCSDDVDRFVSTVESLTKILDMDFAIIESAYQVEQANLLRHTEARYQSLVESLPLHFFCKDLTGRIVFGNQRCCDLLGITMDEFIGKTDYDLFPKELADKFTADDAKVFSTGETYEDVEENRGLDGETIYVHVLKAPVRDADGNVVGVQGVFWDVSDKKRAEEAAHVSETRFRQLAENIREVFWITSLNGEEMVYVSPAYSEIWALSTDELYQNPRQWMESIHEEDRPRVESAFLGRAVTGVYDEQYRIIRPDGEIRWIRDRGFPVHDEGGNVYRIAGVAEDITRRRKIQEELRHSNDRFRRLVESNIIGIVVTDLNKRIEEANDLFLEMVGYTREDLEAGRIRWKHLTPPEYYDADNRALAELMKNEVCVPWEKEYIRKDGSRIPVLVGVTALSEHWQEAISFIVDMTEQKQVEAELQVALRAADAANRAKGNFLANMSHEIRTPMNAIIGMSELVLDTTLTREQREYLSIVLDSSEALLKLINDILDFSKIEAGKLEIEKVEFGLRDCVGGAMKALAVQAHQNELELVTHVVPGVPERIVGDQSRLRQILVNLIGNAIKFTGAGQVVVRVGTESSTDRKVVLHVAVSDTGEGIPIEKQRHIFGAFEQLDSSISRKFGGTGLGLAISARLVELLGGRIWVESEPGEGTTFHFTASFGTLTNSGISVATGSSDLQGLRMLVVDDNAANLNSIRDTLESWGIQPDLAANGEEAIPLLDQATQSQQPHNLYLVDAHMPGLDGFNLCETIMSQFGRSKPPLIMMLSPGDRSADVARCEQVGATAYLMKPLNQSELLDTILAVMDGTGVDIVVGDLGDHEPTPIRRLNVLLVEDSPYNQKLALGLLQKQEHNVIVANNGREAVEVSKIRDFDLILMDVQMPEMDGLEATRVIRKREEGTGQHVPIIAMTAQAMKGDKEHCLEAGMDAYLAKPVRGRELFAAMESLVGSSSQSAAEPVQTSETAPPANGAPDWSVALENVDQDRELLRDVTAAFVEECPQLEALVESSIASGDGRELSRAAHTIKGGMRMFGAVVPMEVAAEVEATAGEGNLIKAAEIYEGLKPMIANVLRELKAFIVNPDSLGDP</sequence>
<feature type="domain" description="Histidine kinase" evidence="14">
    <location>
        <begin position="567"/>
        <end position="788"/>
    </location>
</feature>
<dbReference type="PANTHER" id="PTHR45339">
    <property type="entry name" value="HYBRID SIGNAL TRANSDUCTION HISTIDINE KINASE J"/>
    <property type="match status" value="1"/>
</dbReference>
<dbReference type="Pfam" id="PF08447">
    <property type="entry name" value="PAS_3"/>
    <property type="match status" value="1"/>
</dbReference>
<dbReference type="SUPFAM" id="SSF55785">
    <property type="entry name" value="PYP-like sensor domain (PAS domain)"/>
    <property type="match status" value="3"/>
</dbReference>
<dbReference type="CDD" id="cd00088">
    <property type="entry name" value="HPT"/>
    <property type="match status" value="1"/>
</dbReference>
<dbReference type="InterPro" id="IPR003661">
    <property type="entry name" value="HisK_dim/P_dom"/>
</dbReference>
<dbReference type="SMART" id="SM00086">
    <property type="entry name" value="PAC"/>
    <property type="match status" value="3"/>
</dbReference>
<feature type="modified residue" description="4-aspartylphosphate" evidence="12">
    <location>
        <position position="861"/>
    </location>
</feature>
<dbReference type="Gene3D" id="3.30.450.20">
    <property type="entry name" value="PAS domain"/>
    <property type="match status" value="3"/>
</dbReference>
<dbReference type="SMART" id="SM00073">
    <property type="entry name" value="HPT"/>
    <property type="match status" value="1"/>
</dbReference>
<keyword evidence="4 19" id="KW-0808">Transferase</keyword>
<dbReference type="InterPro" id="IPR000014">
    <property type="entry name" value="PAS"/>
</dbReference>
<dbReference type="GO" id="GO:0020037">
    <property type="term" value="F:heme binding"/>
    <property type="evidence" value="ECO:0007669"/>
    <property type="project" value="InterPro"/>
</dbReference>
<comment type="catalytic activity">
    <reaction evidence="1">
        <text>ATP + protein L-histidine = ADP + protein N-phospho-L-histidine.</text>
        <dbReference type="EC" id="2.7.13.3"/>
    </reaction>
</comment>
<feature type="domain" description="PAC" evidence="17">
    <location>
        <begin position="242"/>
        <end position="296"/>
    </location>
</feature>
<evidence type="ECO:0000256" key="12">
    <source>
        <dbReference type="PROSITE-ProRule" id="PRU00169"/>
    </source>
</evidence>
<organism evidence="19 20">
    <name type="scientific">Symmachiella macrocystis</name>
    <dbReference type="NCBI Taxonomy" id="2527985"/>
    <lineage>
        <taxon>Bacteria</taxon>
        <taxon>Pseudomonadati</taxon>
        <taxon>Planctomycetota</taxon>
        <taxon>Planctomycetia</taxon>
        <taxon>Planctomycetales</taxon>
        <taxon>Planctomycetaceae</taxon>
        <taxon>Symmachiella</taxon>
    </lineage>
</organism>
<dbReference type="PROSITE" id="PS50109">
    <property type="entry name" value="HIS_KIN"/>
    <property type="match status" value="1"/>
</dbReference>
<dbReference type="InterPro" id="IPR003594">
    <property type="entry name" value="HATPase_dom"/>
</dbReference>
<dbReference type="InterPro" id="IPR044398">
    <property type="entry name" value="Globin-sensor_dom"/>
</dbReference>
<evidence type="ECO:0000256" key="3">
    <source>
        <dbReference type="ARBA" id="ARBA00022553"/>
    </source>
</evidence>
<feature type="domain" description="PAC" evidence="17">
    <location>
        <begin position="372"/>
        <end position="424"/>
    </location>
</feature>
<comment type="subunit">
    <text evidence="9">At low DSF concentrations, interacts with RpfF.</text>
</comment>
<proteinExistence type="predicted"/>
<dbReference type="InterPro" id="IPR039379">
    <property type="entry name" value="Protoglobin_sensor_dom"/>
</dbReference>
<protein>
    <recommendedName>
        <fullName evidence="10">Sensory/regulatory protein RpfC</fullName>
        <ecNumber evidence="2">2.7.13.3</ecNumber>
    </recommendedName>
</protein>
<feature type="domain" description="Response regulatory" evidence="15">
    <location>
        <begin position="807"/>
        <end position="929"/>
    </location>
</feature>
<dbReference type="PROSITE" id="PS50113">
    <property type="entry name" value="PAC"/>
    <property type="match status" value="2"/>
</dbReference>
<feature type="modified residue" description="4-aspartylphosphate" evidence="12">
    <location>
        <position position="1002"/>
    </location>
</feature>
<evidence type="ECO:0000259" key="17">
    <source>
        <dbReference type="PROSITE" id="PS50113"/>
    </source>
</evidence>
<evidence type="ECO:0000313" key="19">
    <source>
        <dbReference type="EMBL" id="TWU09712.1"/>
    </source>
</evidence>
<dbReference type="SMART" id="SM00388">
    <property type="entry name" value="HisKA"/>
    <property type="match status" value="1"/>
</dbReference>
<dbReference type="CDD" id="cd00130">
    <property type="entry name" value="PAS"/>
    <property type="match status" value="3"/>
</dbReference>
<evidence type="ECO:0000259" key="15">
    <source>
        <dbReference type="PROSITE" id="PS50110"/>
    </source>
</evidence>
<dbReference type="CDD" id="cd17546">
    <property type="entry name" value="REC_hyHK_CKI1_RcsC-like"/>
    <property type="match status" value="2"/>
</dbReference>
<dbReference type="InterPro" id="IPR001610">
    <property type="entry name" value="PAC"/>
</dbReference>
<dbReference type="GO" id="GO:0000155">
    <property type="term" value="F:phosphorelay sensor kinase activity"/>
    <property type="evidence" value="ECO:0007669"/>
    <property type="project" value="InterPro"/>
</dbReference>
<dbReference type="Gene3D" id="1.20.120.160">
    <property type="entry name" value="HPT domain"/>
    <property type="match status" value="1"/>
</dbReference>
<evidence type="ECO:0000256" key="11">
    <source>
        <dbReference type="PROSITE-ProRule" id="PRU00110"/>
    </source>
</evidence>
<dbReference type="InterPro" id="IPR008207">
    <property type="entry name" value="Sig_transdc_His_kin_Hpt_dom"/>
</dbReference>
<dbReference type="Pfam" id="PF00512">
    <property type="entry name" value="HisKA"/>
    <property type="match status" value="1"/>
</dbReference>
<evidence type="ECO:0000256" key="6">
    <source>
        <dbReference type="ARBA" id="ARBA00022777"/>
    </source>
</evidence>
<evidence type="ECO:0000256" key="7">
    <source>
        <dbReference type="ARBA" id="ARBA00022840"/>
    </source>
</evidence>
<feature type="region of interest" description="Disordered" evidence="13">
    <location>
        <begin position="1074"/>
        <end position="1096"/>
    </location>
</feature>
<evidence type="ECO:0000259" key="14">
    <source>
        <dbReference type="PROSITE" id="PS50109"/>
    </source>
</evidence>
<dbReference type="Pfam" id="PF11563">
    <property type="entry name" value="Protoglobin"/>
    <property type="match status" value="1"/>
</dbReference>
<evidence type="ECO:0000256" key="5">
    <source>
        <dbReference type="ARBA" id="ARBA00022741"/>
    </source>
</evidence>
<feature type="domain" description="Response regulatory" evidence="15">
    <location>
        <begin position="953"/>
        <end position="1071"/>
    </location>
</feature>
<dbReference type="PROSITE" id="PS50894">
    <property type="entry name" value="HPT"/>
    <property type="match status" value="1"/>
</dbReference>
<comment type="caution">
    <text evidence="19">The sequence shown here is derived from an EMBL/GenBank/DDBJ whole genome shotgun (WGS) entry which is preliminary data.</text>
</comment>
<dbReference type="SMART" id="SM00448">
    <property type="entry name" value="REC"/>
    <property type="match status" value="2"/>
</dbReference>
<dbReference type="InterPro" id="IPR005467">
    <property type="entry name" value="His_kinase_dom"/>
</dbReference>
<evidence type="ECO:0000256" key="4">
    <source>
        <dbReference type="ARBA" id="ARBA00022679"/>
    </source>
</evidence>
<dbReference type="PROSITE" id="PS50112">
    <property type="entry name" value="PAS"/>
    <property type="match status" value="3"/>
</dbReference>
<dbReference type="SMART" id="SM00091">
    <property type="entry name" value="PAS"/>
    <property type="match status" value="3"/>
</dbReference>
<dbReference type="CDD" id="cd00082">
    <property type="entry name" value="HisKA"/>
    <property type="match status" value="1"/>
</dbReference>
<dbReference type="Pfam" id="PF13426">
    <property type="entry name" value="PAS_9"/>
    <property type="match status" value="1"/>
</dbReference>
<dbReference type="SUPFAM" id="SSF55874">
    <property type="entry name" value="ATPase domain of HSP90 chaperone/DNA topoisomerase II/histidine kinase"/>
    <property type="match status" value="1"/>
</dbReference>
<evidence type="ECO:0000259" key="16">
    <source>
        <dbReference type="PROSITE" id="PS50112"/>
    </source>
</evidence>
<dbReference type="GO" id="GO:0005886">
    <property type="term" value="C:plasma membrane"/>
    <property type="evidence" value="ECO:0007669"/>
    <property type="project" value="UniProtKB-SubCell"/>
</dbReference>
<feature type="domain" description="PAS" evidence="16">
    <location>
        <begin position="425"/>
        <end position="497"/>
    </location>
</feature>
<reference evidence="19 20" key="1">
    <citation type="submission" date="2019-02" db="EMBL/GenBank/DDBJ databases">
        <title>Deep-cultivation of Planctomycetes and their phenomic and genomic characterization uncovers novel biology.</title>
        <authorList>
            <person name="Wiegand S."/>
            <person name="Jogler M."/>
            <person name="Boedeker C."/>
            <person name="Pinto D."/>
            <person name="Vollmers J."/>
            <person name="Rivas-Marin E."/>
            <person name="Kohn T."/>
            <person name="Peeters S.H."/>
            <person name="Heuer A."/>
            <person name="Rast P."/>
            <person name="Oberbeckmann S."/>
            <person name="Bunk B."/>
            <person name="Jeske O."/>
            <person name="Meyerdierks A."/>
            <person name="Storesund J.E."/>
            <person name="Kallscheuer N."/>
            <person name="Luecker S."/>
            <person name="Lage O.M."/>
            <person name="Pohl T."/>
            <person name="Merkel B.J."/>
            <person name="Hornburger P."/>
            <person name="Mueller R.-W."/>
            <person name="Bruemmer F."/>
            <person name="Labrenz M."/>
            <person name="Spormann A.M."/>
            <person name="Op Den Camp H."/>
            <person name="Overmann J."/>
            <person name="Amann R."/>
            <person name="Jetten M.S.M."/>
            <person name="Mascher T."/>
            <person name="Medema M.H."/>
            <person name="Devos D.P."/>
            <person name="Kaster A.-K."/>
            <person name="Ovreas L."/>
            <person name="Rohde M."/>
            <person name="Galperin M.Y."/>
            <person name="Jogler C."/>
        </authorList>
    </citation>
    <scope>NUCLEOTIDE SEQUENCE [LARGE SCALE GENOMIC DNA]</scope>
    <source>
        <strain evidence="19 20">CA54</strain>
    </source>
</reference>
<dbReference type="InterPro" id="IPR011006">
    <property type="entry name" value="CheY-like_superfamily"/>
</dbReference>
<dbReference type="InterPro" id="IPR036097">
    <property type="entry name" value="HisK_dim/P_sf"/>
</dbReference>
<feature type="modified residue" description="Phosphohistidine" evidence="11">
    <location>
        <position position="1146"/>
    </location>
</feature>
<evidence type="ECO:0000259" key="18">
    <source>
        <dbReference type="PROSITE" id="PS50894"/>
    </source>
</evidence>
<dbReference type="EMBL" id="SJPP01000002">
    <property type="protein sequence ID" value="TWU09712.1"/>
    <property type="molecule type" value="Genomic_DNA"/>
</dbReference>
<dbReference type="InterPro" id="IPR013655">
    <property type="entry name" value="PAS_fold_3"/>
</dbReference>
<dbReference type="PANTHER" id="PTHR45339:SF5">
    <property type="entry name" value="HISTIDINE KINASE"/>
    <property type="match status" value="1"/>
</dbReference>
<dbReference type="Gene3D" id="3.40.50.2300">
    <property type="match status" value="2"/>
</dbReference>
<dbReference type="SUPFAM" id="SSF46458">
    <property type="entry name" value="Globin-like"/>
    <property type="match status" value="1"/>
</dbReference>
<dbReference type="CDD" id="cd01068">
    <property type="entry name" value="globin_sensor"/>
    <property type="match status" value="1"/>
</dbReference>
<dbReference type="InterPro" id="IPR036890">
    <property type="entry name" value="HATPase_C_sf"/>
</dbReference>
<dbReference type="Pfam" id="PF01627">
    <property type="entry name" value="Hpt"/>
    <property type="match status" value="1"/>
</dbReference>
<dbReference type="Pfam" id="PF08448">
    <property type="entry name" value="PAS_4"/>
    <property type="match status" value="1"/>
</dbReference>
<evidence type="ECO:0000256" key="1">
    <source>
        <dbReference type="ARBA" id="ARBA00000085"/>
    </source>
</evidence>
<dbReference type="SUPFAM" id="SSF47226">
    <property type="entry name" value="Histidine-containing phosphotransfer domain, HPT domain"/>
    <property type="match status" value="1"/>
</dbReference>
<dbReference type="PRINTS" id="PR00344">
    <property type="entry name" value="BCTRLSENSOR"/>
</dbReference>
<keyword evidence="6 19" id="KW-0418">Kinase</keyword>
<dbReference type="InterPro" id="IPR013656">
    <property type="entry name" value="PAS_4"/>
</dbReference>
<dbReference type="GO" id="GO:0019825">
    <property type="term" value="F:oxygen binding"/>
    <property type="evidence" value="ECO:0007669"/>
    <property type="project" value="InterPro"/>
</dbReference>
<dbReference type="NCBIfam" id="TIGR00229">
    <property type="entry name" value="sensory_box"/>
    <property type="match status" value="3"/>
</dbReference>
<dbReference type="InterPro" id="IPR035965">
    <property type="entry name" value="PAS-like_dom_sf"/>
</dbReference>
<dbReference type="AlphaFoldDB" id="A0A5C6BDC0"/>
<dbReference type="InterPro" id="IPR009050">
    <property type="entry name" value="Globin-like_sf"/>
</dbReference>
<dbReference type="Gene3D" id="1.10.490.10">
    <property type="entry name" value="Globins"/>
    <property type="match status" value="1"/>
</dbReference>
<evidence type="ECO:0000256" key="2">
    <source>
        <dbReference type="ARBA" id="ARBA00012438"/>
    </source>
</evidence>
<dbReference type="SUPFAM" id="SSF47384">
    <property type="entry name" value="Homodimeric domain of signal transducing histidine kinase"/>
    <property type="match status" value="1"/>
</dbReference>
<accession>A0A5C6BDC0</accession>
<dbReference type="Gene3D" id="1.10.287.130">
    <property type="match status" value="1"/>
</dbReference>
<dbReference type="InterPro" id="IPR012292">
    <property type="entry name" value="Globin/Proto"/>
</dbReference>
<dbReference type="SUPFAM" id="SSF52172">
    <property type="entry name" value="CheY-like"/>
    <property type="match status" value="2"/>
</dbReference>
<keyword evidence="20" id="KW-1185">Reference proteome</keyword>
<dbReference type="FunFam" id="1.10.287.130:FF:000002">
    <property type="entry name" value="Two-component osmosensing histidine kinase"/>
    <property type="match status" value="1"/>
</dbReference>
<dbReference type="EC" id="2.7.13.3" evidence="2"/>
<dbReference type="InterPro" id="IPR036641">
    <property type="entry name" value="HPT_dom_sf"/>
</dbReference>
<evidence type="ECO:0000256" key="8">
    <source>
        <dbReference type="ARBA" id="ARBA00023012"/>
    </source>
</evidence>
<feature type="compositionally biased region" description="Polar residues" evidence="13">
    <location>
        <begin position="1074"/>
        <end position="1087"/>
    </location>
</feature>
<dbReference type="GO" id="GO:0005524">
    <property type="term" value="F:ATP binding"/>
    <property type="evidence" value="ECO:0007669"/>
    <property type="project" value="UniProtKB-KW"/>
</dbReference>
<dbReference type="SMART" id="SM00387">
    <property type="entry name" value="HATPase_c"/>
    <property type="match status" value="1"/>
</dbReference>
<gene>
    <name evidence="19" type="primary">barA_5</name>
    <name evidence="19" type="ORF">CA54_49540</name>
</gene>
<evidence type="ECO:0000256" key="9">
    <source>
        <dbReference type="ARBA" id="ARBA00064003"/>
    </source>
</evidence>
<name>A0A5C6BDC0_9PLAN</name>
<dbReference type="CDD" id="cd16922">
    <property type="entry name" value="HATPase_EvgS-ArcB-TorS-like"/>
    <property type="match status" value="1"/>
</dbReference>
<dbReference type="Proteomes" id="UP000320735">
    <property type="component" value="Unassembled WGS sequence"/>
</dbReference>
<keyword evidence="7" id="KW-0067">ATP-binding</keyword>
<keyword evidence="5" id="KW-0547">Nucleotide-binding</keyword>
<dbReference type="Pfam" id="PF02518">
    <property type="entry name" value="HATPase_c"/>
    <property type="match status" value="1"/>
</dbReference>
<feature type="domain" description="PAS" evidence="16">
    <location>
        <begin position="297"/>
        <end position="371"/>
    </location>
</feature>
<dbReference type="FunFam" id="3.30.565.10:FF:000010">
    <property type="entry name" value="Sensor histidine kinase RcsC"/>
    <property type="match status" value="1"/>
</dbReference>
<dbReference type="PROSITE" id="PS50110">
    <property type="entry name" value="RESPONSE_REGULATORY"/>
    <property type="match status" value="2"/>
</dbReference>
<evidence type="ECO:0000256" key="13">
    <source>
        <dbReference type="SAM" id="MobiDB-lite"/>
    </source>
</evidence>
<keyword evidence="8" id="KW-0902">Two-component regulatory system</keyword>
<dbReference type="RefSeq" id="WP_197532759.1">
    <property type="nucleotide sequence ID" value="NZ_SJPP01000002.1"/>
</dbReference>
<dbReference type="InterPro" id="IPR001789">
    <property type="entry name" value="Sig_transdc_resp-reg_receiver"/>
</dbReference>
<dbReference type="InterPro" id="IPR000700">
    <property type="entry name" value="PAS-assoc_C"/>
</dbReference>
<feature type="domain" description="PAS" evidence="16">
    <location>
        <begin position="171"/>
        <end position="225"/>
    </location>
</feature>
<dbReference type="Pfam" id="PF00072">
    <property type="entry name" value="Response_reg"/>
    <property type="match status" value="2"/>
</dbReference>
<feature type="domain" description="HPt" evidence="18">
    <location>
        <begin position="1107"/>
        <end position="1200"/>
    </location>
</feature>
<dbReference type="Gene3D" id="3.30.565.10">
    <property type="entry name" value="Histidine kinase-like ATPase, C-terminal domain"/>
    <property type="match status" value="1"/>
</dbReference>
<evidence type="ECO:0000256" key="10">
    <source>
        <dbReference type="ARBA" id="ARBA00068150"/>
    </source>
</evidence>
<keyword evidence="3 12" id="KW-0597">Phosphoprotein</keyword>
<evidence type="ECO:0000313" key="20">
    <source>
        <dbReference type="Proteomes" id="UP000320735"/>
    </source>
</evidence>
<dbReference type="InterPro" id="IPR004358">
    <property type="entry name" value="Sig_transdc_His_kin-like_C"/>
</dbReference>